<dbReference type="PANTHER" id="PTHR19321">
    <property type="entry name" value="PROTEIN REGULATOR OF CYTOKINESIS 1 PRC1-RELATED"/>
    <property type="match status" value="1"/>
</dbReference>
<dbReference type="FunCoup" id="D3BLD0">
    <property type="interactions" value="154"/>
</dbReference>
<dbReference type="EMBL" id="ADBJ01000039">
    <property type="protein sequence ID" value="EFA77864.1"/>
    <property type="molecule type" value="Genomic_DNA"/>
</dbReference>
<feature type="compositionally biased region" description="Polar residues" evidence="2">
    <location>
        <begin position="521"/>
        <end position="531"/>
    </location>
</feature>
<feature type="compositionally biased region" description="Low complexity" evidence="2">
    <location>
        <begin position="537"/>
        <end position="549"/>
    </location>
</feature>
<dbReference type="GO" id="GO:0005737">
    <property type="term" value="C:cytoplasm"/>
    <property type="evidence" value="ECO:0007669"/>
    <property type="project" value="TreeGrafter"/>
</dbReference>
<evidence type="ECO:0000313" key="3">
    <source>
        <dbReference type="EMBL" id="EFA77864.1"/>
    </source>
</evidence>
<protein>
    <submittedName>
        <fullName evidence="3">Uncharacterized protein</fullName>
    </submittedName>
</protein>
<evidence type="ECO:0000256" key="2">
    <source>
        <dbReference type="SAM" id="MobiDB-lite"/>
    </source>
</evidence>
<accession>D3BLD0</accession>
<dbReference type="Pfam" id="PF03999">
    <property type="entry name" value="MAP65_ASE1"/>
    <property type="match status" value="1"/>
</dbReference>
<sequence>MTIEDGVKDILKKIVKVWDELGVENNYRVQQCDQASQQVINLYNNLLKKEEKYKDDVIKEILAGLESICSMSTELGETVKDTNKPLANMNLLQRSSYIESQLSTLRKRTEDRVALIEDLEATIEDISKELELKDLNQSHMNESDINGNDYSMEKISSLQKKLKKLQVQRNEAFIKVKQLCLVIVELWTELRIAPDTEFELSIVKMSDTNEGKSSPISLCLATITVLSQKIDKLQIIKKENEAMVTEYAQKITILWDKLEVPEDERESFFAKTAGLGMDVVEACQEELYRVEELRRASLSELIERCKANIVEIYSIIHWPLERIDELVEDTLDGSEEHLELLEAEEDRARQVYEISKPLITLIEKREEIRNSKIEYEQTVLGDKERLLSKKFDRGRFIQEEKLRKAIQKLPAVEEKLRKELVEWQKTHGEPFAYDGFDYLDLMDQQADNDRIKRDLEKMRKDKEKQSKLNDDSHKLGGNGAGNGGANSTAAKKLNTVAKTPVKSSAASTAASKTVGVVGGPTTPSTPRNVSSLFIKKQQLQAQQSTSSQTGNNGHSEESSMVQSPFVERIGKKRAPLSPISNQLNGMSAGGNISENGHVVKKKIVTIQTNPVVVTGGSTSSAAANNLLRKKQLASSPLKNTKTTSSTTSVKSTLLNKPKSTTSSKTTTTSSSLPKLPASLLQQPLFNHDQSIVCHYQYDNEDLIMNEEI</sequence>
<evidence type="ECO:0000313" key="4">
    <source>
        <dbReference type="Proteomes" id="UP000001396"/>
    </source>
</evidence>
<feature type="region of interest" description="Disordered" evidence="2">
    <location>
        <begin position="500"/>
        <end position="562"/>
    </location>
</feature>
<feature type="region of interest" description="Disordered" evidence="2">
    <location>
        <begin position="458"/>
        <end position="488"/>
    </location>
</feature>
<feature type="compositionally biased region" description="Low complexity" evidence="2">
    <location>
        <begin position="500"/>
        <end position="515"/>
    </location>
</feature>
<comment type="caution">
    <text evidence="3">The sequence shown here is derived from an EMBL/GenBank/DDBJ whole genome shotgun (WGS) entry which is preliminary data.</text>
</comment>
<feature type="compositionally biased region" description="Basic and acidic residues" evidence="2">
    <location>
        <begin position="458"/>
        <end position="474"/>
    </location>
</feature>
<feature type="coiled-coil region" evidence="1">
    <location>
        <begin position="116"/>
        <end position="175"/>
    </location>
</feature>
<dbReference type="InParanoid" id="D3BLD0"/>
<feature type="compositionally biased region" description="Low complexity" evidence="2">
    <location>
        <begin position="634"/>
        <end position="673"/>
    </location>
</feature>
<keyword evidence="1" id="KW-0175">Coiled coil</keyword>
<dbReference type="STRING" id="670386.D3BLD0"/>
<proteinExistence type="predicted"/>
<feature type="compositionally biased region" description="Polar residues" evidence="2">
    <location>
        <begin position="550"/>
        <end position="562"/>
    </location>
</feature>
<reference evidence="3 4" key="1">
    <citation type="journal article" date="2011" name="Genome Res.">
        <title>Phylogeny-wide analysis of social amoeba genomes highlights ancient origins for complex intercellular communication.</title>
        <authorList>
            <person name="Heidel A.J."/>
            <person name="Lawal H.M."/>
            <person name="Felder M."/>
            <person name="Schilde C."/>
            <person name="Helps N.R."/>
            <person name="Tunggal B."/>
            <person name="Rivero F."/>
            <person name="John U."/>
            <person name="Schleicher M."/>
            <person name="Eichinger L."/>
            <person name="Platzer M."/>
            <person name="Noegel A.A."/>
            <person name="Schaap P."/>
            <person name="Gloeckner G."/>
        </authorList>
    </citation>
    <scope>NUCLEOTIDE SEQUENCE [LARGE SCALE GENOMIC DNA]</scope>
    <source>
        <strain evidence="4">ATCC 26659 / Pp 5 / PN500</strain>
    </source>
</reference>
<evidence type="ECO:0000256" key="1">
    <source>
        <dbReference type="SAM" id="Coils"/>
    </source>
</evidence>
<dbReference type="GeneID" id="31364839"/>
<dbReference type="InterPro" id="IPR007145">
    <property type="entry name" value="MAP65_Ase1_PRC1"/>
</dbReference>
<dbReference type="GO" id="GO:0051256">
    <property type="term" value="P:mitotic spindle midzone assembly"/>
    <property type="evidence" value="ECO:0007669"/>
    <property type="project" value="TreeGrafter"/>
</dbReference>
<dbReference type="Proteomes" id="UP000001396">
    <property type="component" value="Unassembled WGS sequence"/>
</dbReference>
<gene>
    <name evidence="3" type="ORF">PPL_09364</name>
</gene>
<dbReference type="PANTHER" id="PTHR19321:SF16">
    <property type="entry name" value="PROTEIN REGULATOR OF CYTOKINESIS 1"/>
    <property type="match status" value="1"/>
</dbReference>
<dbReference type="AlphaFoldDB" id="D3BLD0"/>
<keyword evidence="4" id="KW-1185">Reference proteome</keyword>
<dbReference type="Gene3D" id="1.20.58.1520">
    <property type="match status" value="1"/>
</dbReference>
<dbReference type="OMA" id="QLHGIYD"/>
<feature type="region of interest" description="Disordered" evidence="2">
    <location>
        <begin position="632"/>
        <end position="673"/>
    </location>
</feature>
<organism evidence="3 4">
    <name type="scientific">Heterostelium pallidum (strain ATCC 26659 / Pp 5 / PN500)</name>
    <name type="common">Cellular slime mold</name>
    <name type="synonym">Polysphondylium pallidum</name>
    <dbReference type="NCBI Taxonomy" id="670386"/>
    <lineage>
        <taxon>Eukaryota</taxon>
        <taxon>Amoebozoa</taxon>
        <taxon>Evosea</taxon>
        <taxon>Eumycetozoa</taxon>
        <taxon>Dictyostelia</taxon>
        <taxon>Acytosteliales</taxon>
        <taxon>Acytosteliaceae</taxon>
        <taxon>Heterostelium</taxon>
    </lineage>
</organism>
<dbReference type="GO" id="GO:0008017">
    <property type="term" value="F:microtubule binding"/>
    <property type="evidence" value="ECO:0007669"/>
    <property type="project" value="InterPro"/>
</dbReference>
<dbReference type="RefSeq" id="XP_020429992.1">
    <property type="nucleotide sequence ID" value="XM_020580159.1"/>
</dbReference>
<dbReference type="GO" id="GO:1990023">
    <property type="term" value="C:mitotic spindle midzone"/>
    <property type="evidence" value="ECO:0007669"/>
    <property type="project" value="TreeGrafter"/>
</dbReference>
<name>D3BLD0_HETP5</name>